<evidence type="ECO:0000256" key="1">
    <source>
        <dbReference type="ARBA" id="ARBA00023015"/>
    </source>
</evidence>
<dbReference type="EMBL" id="PDJZ01000002">
    <property type="protein sequence ID" value="RXJ85438.1"/>
    <property type="molecule type" value="Genomic_DNA"/>
</dbReference>
<name>A0A4Q0ZP59_9BACT</name>
<dbReference type="Gene3D" id="1.10.10.60">
    <property type="entry name" value="Homeodomain-like"/>
    <property type="match status" value="2"/>
</dbReference>
<dbReference type="RefSeq" id="WP_128985662.1">
    <property type="nucleotide sequence ID" value="NZ_PDJZ01000002.1"/>
</dbReference>
<dbReference type="InterPro" id="IPR009057">
    <property type="entry name" value="Homeodomain-like_sf"/>
</dbReference>
<sequence length="335" mass="38958">MINKDFNNKLIFGDKYASISHDSNLLGTQLSKIVPSLQYLESIGNKNDFLGKSYSLELNGLKICSHFMTPSRISATSSNEYTLMIPIKGNCKTTVENKEFLWGEKTFAYCKPRCEGKSISTQNRSSILFDISPEKFNLQAKIMLGEKDKDIFHNFENPSLIPLNYNKISFELMIKQLCNILDVHLSNIQNLQKTKFDELIYRTLVMMFLPQNFYDENMNKQQKNKISPSIIKLIKELENEDYFAFMTLSDLENFLDLSTRNLQLLFKKNFGMTPIQFLREQKLKYAKRLIIESNGNLNVTQISTEVGFLNFSTFAKYYKEYHGFLPSQSIKMRKI</sequence>
<dbReference type="OrthoDB" id="112032at2"/>
<dbReference type="Proteomes" id="UP000290870">
    <property type="component" value="Unassembled WGS sequence"/>
</dbReference>
<keyword evidence="3" id="KW-0804">Transcription</keyword>
<evidence type="ECO:0000313" key="5">
    <source>
        <dbReference type="EMBL" id="RXJ85438.1"/>
    </source>
</evidence>
<dbReference type="SMART" id="SM00342">
    <property type="entry name" value="HTH_ARAC"/>
    <property type="match status" value="1"/>
</dbReference>
<keyword evidence="1" id="KW-0805">Transcription regulation</keyword>
<organism evidence="5 6">
    <name type="scientific">Arcobacter cloacae</name>
    <dbReference type="NCBI Taxonomy" id="1054034"/>
    <lineage>
        <taxon>Bacteria</taxon>
        <taxon>Pseudomonadati</taxon>
        <taxon>Campylobacterota</taxon>
        <taxon>Epsilonproteobacteria</taxon>
        <taxon>Campylobacterales</taxon>
        <taxon>Arcobacteraceae</taxon>
        <taxon>Arcobacter</taxon>
    </lineage>
</organism>
<evidence type="ECO:0000313" key="6">
    <source>
        <dbReference type="Proteomes" id="UP000290870"/>
    </source>
</evidence>
<keyword evidence="2" id="KW-0238">DNA-binding</keyword>
<dbReference type="InterPro" id="IPR018062">
    <property type="entry name" value="HTH_AraC-typ_CS"/>
</dbReference>
<dbReference type="InterPro" id="IPR018060">
    <property type="entry name" value="HTH_AraC"/>
</dbReference>
<dbReference type="Pfam" id="PF12833">
    <property type="entry name" value="HTH_18"/>
    <property type="match status" value="1"/>
</dbReference>
<evidence type="ECO:0000259" key="4">
    <source>
        <dbReference type="PROSITE" id="PS01124"/>
    </source>
</evidence>
<comment type="caution">
    <text evidence="5">The sequence shown here is derived from an EMBL/GenBank/DDBJ whole genome shotgun (WGS) entry which is preliminary data.</text>
</comment>
<gene>
    <name evidence="5" type="ORF">CRU90_02345</name>
</gene>
<evidence type="ECO:0000256" key="3">
    <source>
        <dbReference type="ARBA" id="ARBA00023163"/>
    </source>
</evidence>
<dbReference type="SUPFAM" id="SSF46689">
    <property type="entry name" value="Homeodomain-like"/>
    <property type="match status" value="1"/>
</dbReference>
<evidence type="ECO:0000256" key="2">
    <source>
        <dbReference type="ARBA" id="ARBA00023125"/>
    </source>
</evidence>
<proteinExistence type="predicted"/>
<dbReference type="AlphaFoldDB" id="A0A4Q0ZP59"/>
<protein>
    <recommendedName>
        <fullName evidence="4">HTH araC/xylS-type domain-containing protein</fullName>
    </recommendedName>
</protein>
<feature type="domain" description="HTH araC/xylS-type" evidence="4">
    <location>
        <begin position="228"/>
        <end position="332"/>
    </location>
</feature>
<dbReference type="PANTHER" id="PTHR43280:SF2">
    <property type="entry name" value="HTH-TYPE TRANSCRIPTIONAL REGULATOR EXSA"/>
    <property type="match status" value="1"/>
</dbReference>
<reference evidence="5 6" key="1">
    <citation type="submission" date="2017-10" db="EMBL/GenBank/DDBJ databases">
        <title>Genomics of the genus Arcobacter.</title>
        <authorList>
            <person name="Perez-Cataluna A."/>
            <person name="Figueras M.J."/>
        </authorList>
    </citation>
    <scope>NUCLEOTIDE SEQUENCE [LARGE SCALE GENOMIC DNA]</scope>
    <source>
        <strain evidence="5 6">F26</strain>
    </source>
</reference>
<accession>A0A4Q0ZP59</accession>
<dbReference type="PROSITE" id="PS01124">
    <property type="entry name" value="HTH_ARAC_FAMILY_2"/>
    <property type="match status" value="1"/>
</dbReference>
<dbReference type="PROSITE" id="PS00041">
    <property type="entry name" value="HTH_ARAC_FAMILY_1"/>
    <property type="match status" value="1"/>
</dbReference>
<dbReference type="PANTHER" id="PTHR43280">
    <property type="entry name" value="ARAC-FAMILY TRANSCRIPTIONAL REGULATOR"/>
    <property type="match status" value="1"/>
</dbReference>
<dbReference type="GO" id="GO:0043565">
    <property type="term" value="F:sequence-specific DNA binding"/>
    <property type="evidence" value="ECO:0007669"/>
    <property type="project" value="InterPro"/>
</dbReference>
<dbReference type="GO" id="GO:0003700">
    <property type="term" value="F:DNA-binding transcription factor activity"/>
    <property type="evidence" value="ECO:0007669"/>
    <property type="project" value="InterPro"/>
</dbReference>